<keyword evidence="3" id="KW-1185">Reference proteome</keyword>
<dbReference type="EMBL" id="CP042912">
    <property type="protein sequence ID" value="QEG23257.1"/>
    <property type="molecule type" value="Genomic_DNA"/>
</dbReference>
<accession>A0A5B9P936</accession>
<keyword evidence="1" id="KW-0812">Transmembrane</keyword>
<dbReference type="KEGG" id="mff:MFFC18_31530"/>
<name>A0A5B9P936_9BACT</name>
<proteinExistence type="predicted"/>
<dbReference type="RefSeq" id="WP_075083336.1">
    <property type="nucleotide sequence ID" value="NZ_CP042912.1"/>
</dbReference>
<evidence type="ECO:0000313" key="2">
    <source>
        <dbReference type="EMBL" id="QEG23257.1"/>
    </source>
</evidence>
<evidence type="ECO:0000313" key="3">
    <source>
        <dbReference type="Proteomes" id="UP000322214"/>
    </source>
</evidence>
<gene>
    <name evidence="2" type="ORF">MFFC18_31530</name>
</gene>
<sequence length="78" mass="8626">MIQVALINRGWWFDSFLIRQIESTRGRQAARKALGFGGAAMILIGAWTMFGPWLKSGNGESSVPYPPTTELQNQQLAS</sequence>
<keyword evidence="1" id="KW-1133">Transmembrane helix</keyword>
<evidence type="ECO:0000256" key="1">
    <source>
        <dbReference type="SAM" id="Phobius"/>
    </source>
</evidence>
<feature type="transmembrane region" description="Helical" evidence="1">
    <location>
        <begin position="33"/>
        <end position="54"/>
    </location>
</feature>
<reference evidence="2 3" key="1">
    <citation type="submission" date="2019-08" db="EMBL/GenBank/DDBJ databases">
        <title>Deep-cultivation of Planctomycetes and their phenomic and genomic characterization uncovers novel biology.</title>
        <authorList>
            <person name="Wiegand S."/>
            <person name="Jogler M."/>
            <person name="Boedeker C."/>
            <person name="Pinto D."/>
            <person name="Vollmers J."/>
            <person name="Rivas-Marin E."/>
            <person name="Kohn T."/>
            <person name="Peeters S.H."/>
            <person name="Heuer A."/>
            <person name="Rast P."/>
            <person name="Oberbeckmann S."/>
            <person name="Bunk B."/>
            <person name="Jeske O."/>
            <person name="Meyerdierks A."/>
            <person name="Storesund J.E."/>
            <person name="Kallscheuer N."/>
            <person name="Luecker S."/>
            <person name="Lage O.M."/>
            <person name="Pohl T."/>
            <person name="Merkel B.J."/>
            <person name="Hornburger P."/>
            <person name="Mueller R.-W."/>
            <person name="Bruemmer F."/>
            <person name="Labrenz M."/>
            <person name="Spormann A.M."/>
            <person name="Op den Camp H."/>
            <person name="Overmann J."/>
            <person name="Amann R."/>
            <person name="Jetten M.S.M."/>
            <person name="Mascher T."/>
            <person name="Medema M.H."/>
            <person name="Devos D.P."/>
            <person name="Kaster A.-K."/>
            <person name="Ovreas L."/>
            <person name="Rohde M."/>
            <person name="Galperin M.Y."/>
            <person name="Jogler C."/>
        </authorList>
    </citation>
    <scope>NUCLEOTIDE SEQUENCE [LARGE SCALE GENOMIC DNA]</scope>
    <source>
        <strain evidence="2 3">FC18</strain>
    </source>
</reference>
<organism evidence="2 3">
    <name type="scientific">Mariniblastus fucicola</name>
    <dbReference type="NCBI Taxonomy" id="980251"/>
    <lineage>
        <taxon>Bacteria</taxon>
        <taxon>Pseudomonadati</taxon>
        <taxon>Planctomycetota</taxon>
        <taxon>Planctomycetia</taxon>
        <taxon>Pirellulales</taxon>
        <taxon>Pirellulaceae</taxon>
        <taxon>Mariniblastus</taxon>
    </lineage>
</organism>
<protein>
    <submittedName>
        <fullName evidence="2">Uncharacterized protein</fullName>
    </submittedName>
</protein>
<dbReference type="AlphaFoldDB" id="A0A5B9P936"/>
<keyword evidence="1" id="KW-0472">Membrane</keyword>
<dbReference type="Proteomes" id="UP000322214">
    <property type="component" value="Chromosome"/>
</dbReference>
<dbReference type="STRING" id="980251.GCA_001642875_00549"/>